<dbReference type="InterPro" id="IPR001878">
    <property type="entry name" value="Znf_CCHC"/>
</dbReference>
<gene>
    <name evidence="3" type="ORF">AVEN_240663_1</name>
</gene>
<reference evidence="3 4" key="1">
    <citation type="journal article" date="2019" name="Sci. Rep.">
        <title>Orb-weaving spider Araneus ventricosus genome elucidates the spidroin gene catalogue.</title>
        <authorList>
            <person name="Kono N."/>
            <person name="Nakamura H."/>
            <person name="Ohtoshi R."/>
            <person name="Moran D.A.P."/>
            <person name="Shinohara A."/>
            <person name="Yoshida Y."/>
            <person name="Fujiwara M."/>
            <person name="Mori M."/>
            <person name="Tomita M."/>
            <person name="Arakawa K."/>
        </authorList>
    </citation>
    <scope>NUCLEOTIDE SEQUENCE [LARGE SCALE GENOMIC DNA]</scope>
</reference>
<organism evidence="3 4">
    <name type="scientific">Araneus ventricosus</name>
    <name type="common">Orbweaver spider</name>
    <name type="synonym">Epeira ventricosa</name>
    <dbReference type="NCBI Taxonomy" id="182803"/>
    <lineage>
        <taxon>Eukaryota</taxon>
        <taxon>Metazoa</taxon>
        <taxon>Ecdysozoa</taxon>
        <taxon>Arthropoda</taxon>
        <taxon>Chelicerata</taxon>
        <taxon>Arachnida</taxon>
        <taxon>Araneae</taxon>
        <taxon>Araneomorphae</taxon>
        <taxon>Entelegynae</taxon>
        <taxon>Araneoidea</taxon>
        <taxon>Araneidae</taxon>
        <taxon>Araneus</taxon>
    </lineage>
</organism>
<evidence type="ECO:0000259" key="2">
    <source>
        <dbReference type="SMART" id="SM00343"/>
    </source>
</evidence>
<dbReference type="OrthoDB" id="4230923at2759"/>
<evidence type="ECO:0000313" key="3">
    <source>
        <dbReference type="EMBL" id="GBM11525.1"/>
    </source>
</evidence>
<dbReference type="Proteomes" id="UP000499080">
    <property type="component" value="Unassembled WGS sequence"/>
</dbReference>
<feature type="region of interest" description="Disordered" evidence="1">
    <location>
        <begin position="335"/>
        <end position="413"/>
    </location>
</feature>
<dbReference type="GO" id="GO:0003676">
    <property type="term" value="F:nucleic acid binding"/>
    <property type="evidence" value="ECO:0007669"/>
    <property type="project" value="InterPro"/>
</dbReference>
<feature type="domain" description="CCHC-type" evidence="2">
    <location>
        <begin position="198"/>
        <end position="214"/>
    </location>
</feature>
<dbReference type="EMBL" id="BGPR01000300">
    <property type="protein sequence ID" value="GBM11525.1"/>
    <property type="molecule type" value="Genomic_DNA"/>
</dbReference>
<proteinExistence type="predicted"/>
<sequence>MPSGLNNSQYRMACNVSNQCNAFPKFFVISSDKSSLKFVSPIVIYKTITSLIGEVSNIKKLNNGHLLIEVKNKQQSENIAQIKQIGEFQVDVAVHRSLNHSRGVISEREFQRDLEDDILDCLKDQKVIAVRRITIKRNNQILPTKHLILTFNTPTLPKSVKITYINCPVKPYIPDPLRCFKCQKFGHTITACRGDKEICARCSLPDHNSKNCSSTTAKCYNCEGDHPAYFRSCPRYKEEKEIQTVKITKNVSFPEARKIVNDRTPKPGLSYSSALNTTITPSELHTPQNSQRAPKVINSTPAAPVIVDPIADKDTITVKKSDWLALLAIKRSWEETSSPATKKPKRKRDLQKGKIPKPPPKETKIQIDEKEDQLKIHPSEGSSISEMDDDIADSDPSRVSPEHFKSKFFKKPK</sequence>
<accession>A0A4Y2D7H4</accession>
<evidence type="ECO:0000313" key="4">
    <source>
        <dbReference type="Proteomes" id="UP000499080"/>
    </source>
</evidence>
<keyword evidence="4" id="KW-1185">Reference proteome</keyword>
<dbReference type="AlphaFoldDB" id="A0A4Y2D7H4"/>
<evidence type="ECO:0000256" key="1">
    <source>
        <dbReference type="SAM" id="MobiDB-lite"/>
    </source>
</evidence>
<feature type="compositionally biased region" description="Basic and acidic residues" evidence="1">
    <location>
        <begin position="359"/>
        <end position="378"/>
    </location>
</feature>
<dbReference type="Gene3D" id="4.10.60.10">
    <property type="entry name" value="Zinc finger, CCHC-type"/>
    <property type="match status" value="1"/>
</dbReference>
<dbReference type="InterPro" id="IPR036875">
    <property type="entry name" value="Znf_CCHC_sf"/>
</dbReference>
<dbReference type="GO" id="GO:0008270">
    <property type="term" value="F:zinc ion binding"/>
    <property type="evidence" value="ECO:0007669"/>
    <property type="project" value="InterPro"/>
</dbReference>
<feature type="domain" description="CCHC-type" evidence="2">
    <location>
        <begin position="178"/>
        <end position="194"/>
    </location>
</feature>
<name>A0A4Y2D7H4_ARAVE</name>
<dbReference type="SMART" id="SM00343">
    <property type="entry name" value="ZnF_C2HC"/>
    <property type="match status" value="2"/>
</dbReference>
<dbReference type="SUPFAM" id="SSF57756">
    <property type="entry name" value="Retrovirus zinc finger-like domains"/>
    <property type="match status" value="1"/>
</dbReference>
<comment type="caution">
    <text evidence="3">The sequence shown here is derived from an EMBL/GenBank/DDBJ whole genome shotgun (WGS) entry which is preliminary data.</text>
</comment>
<protein>
    <recommendedName>
        <fullName evidence="2">CCHC-type domain-containing protein</fullName>
    </recommendedName>
</protein>